<reference evidence="6" key="2">
    <citation type="journal article" date="2017" name="J. Anim. Genet.">
        <title>Multiple reference genome sequences of hot pepper reveal the massive evolution of plant disease resistance genes by retroduplication.</title>
        <authorList>
            <person name="Kim S."/>
            <person name="Park J."/>
            <person name="Yeom S.-I."/>
            <person name="Kim Y.-M."/>
            <person name="Seo E."/>
            <person name="Kim K.-T."/>
            <person name="Kim M.-S."/>
            <person name="Lee J.M."/>
            <person name="Cheong K."/>
            <person name="Shin H.-S."/>
            <person name="Kim S.-B."/>
            <person name="Han K."/>
            <person name="Lee J."/>
            <person name="Park M."/>
            <person name="Lee H.-A."/>
            <person name="Lee H.-Y."/>
            <person name="Lee Y."/>
            <person name="Oh S."/>
            <person name="Lee J.H."/>
            <person name="Choi E."/>
            <person name="Choi E."/>
            <person name="Lee S.E."/>
            <person name="Jeon J."/>
            <person name="Kim H."/>
            <person name="Choi G."/>
            <person name="Song H."/>
            <person name="Lee J."/>
            <person name="Lee S.-C."/>
            <person name="Kwon J.-K."/>
            <person name="Lee H.-Y."/>
            <person name="Koo N."/>
            <person name="Hong Y."/>
            <person name="Kim R.W."/>
            <person name="Kang W.-H."/>
            <person name="Huh J.H."/>
            <person name="Kang B.-C."/>
            <person name="Yang T.-J."/>
            <person name="Lee Y.-H."/>
            <person name="Bennetzen J.L."/>
            <person name="Choi D."/>
        </authorList>
    </citation>
    <scope>NUCLEOTIDE SEQUENCE [LARGE SCALE GENOMIC DNA]</scope>
    <source>
        <strain evidence="6">cv. PBC81</strain>
    </source>
</reference>
<accession>A0A2G2XSN0</accession>
<feature type="domain" description="Peptidase S8/S53" evidence="4">
    <location>
        <begin position="29"/>
        <end position="151"/>
    </location>
</feature>
<reference evidence="5 6" key="1">
    <citation type="journal article" date="2017" name="Genome Biol.">
        <title>New reference genome sequences of hot pepper reveal the massive evolution of plant disease-resistance genes by retroduplication.</title>
        <authorList>
            <person name="Kim S."/>
            <person name="Park J."/>
            <person name="Yeom S.I."/>
            <person name="Kim Y.M."/>
            <person name="Seo E."/>
            <person name="Kim K.T."/>
            <person name="Kim M.S."/>
            <person name="Lee J.M."/>
            <person name="Cheong K."/>
            <person name="Shin H.S."/>
            <person name="Kim S.B."/>
            <person name="Han K."/>
            <person name="Lee J."/>
            <person name="Park M."/>
            <person name="Lee H.A."/>
            <person name="Lee H.Y."/>
            <person name="Lee Y."/>
            <person name="Oh S."/>
            <person name="Lee J.H."/>
            <person name="Choi E."/>
            <person name="Choi E."/>
            <person name="Lee S.E."/>
            <person name="Jeon J."/>
            <person name="Kim H."/>
            <person name="Choi G."/>
            <person name="Song H."/>
            <person name="Lee J."/>
            <person name="Lee S.C."/>
            <person name="Kwon J.K."/>
            <person name="Lee H.Y."/>
            <person name="Koo N."/>
            <person name="Hong Y."/>
            <person name="Kim R.W."/>
            <person name="Kang W.H."/>
            <person name="Huh J.H."/>
            <person name="Kang B.C."/>
            <person name="Yang T.J."/>
            <person name="Lee Y.H."/>
            <person name="Bennetzen J.L."/>
            <person name="Choi D."/>
        </authorList>
    </citation>
    <scope>NUCLEOTIDE SEQUENCE [LARGE SCALE GENOMIC DNA]</scope>
    <source>
        <strain evidence="6">cv. PBC81</strain>
    </source>
</reference>
<dbReference type="Pfam" id="PF00082">
    <property type="entry name" value="Peptidase_S8"/>
    <property type="match status" value="1"/>
</dbReference>
<evidence type="ECO:0000256" key="3">
    <source>
        <dbReference type="PROSITE-ProRule" id="PRU01240"/>
    </source>
</evidence>
<evidence type="ECO:0000256" key="2">
    <source>
        <dbReference type="ARBA" id="ARBA00022729"/>
    </source>
</evidence>
<name>A0A2G2XSN0_CAPBA</name>
<evidence type="ECO:0000256" key="1">
    <source>
        <dbReference type="ARBA" id="ARBA00011073"/>
    </source>
</evidence>
<dbReference type="Gene3D" id="3.40.50.200">
    <property type="entry name" value="Peptidase S8/S53 domain"/>
    <property type="match status" value="1"/>
</dbReference>
<dbReference type="Proteomes" id="UP000224567">
    <property type="component" value="Unassembled WGS sequence"/>
</dbReference>
<evidence type="ECO:0000313" key="6">
    <source>
        <dbReference type="Proteomes" id="UP000224567"/>
    </source>
</evidence>
<proteinExistence type="inferred from homology"/>
<dbReference type="AlphaFoldDB" id="A0A2G2XSN0"/>
<dbReference type="STRING" id="33114.A0A2G2XSN0"/>
<sequence>MILAFGPNLLVFEMKGILANDPTMNISMNSAKDTNSHSTHCSSIAAGNFVKGVSHFGYAAGTTKRVAPRARLAMYKFSFSDGSSTSDLITAMNQIVSDGVDIISISFGNHFIPLYEDAISIASFRAMIKRVLVSASAGNRGPSWGTLGNRSPWILCVASGYTDQTLAGTLTLGNGLKIRGWSLFPARAFFRDSSMIYNKSVATYKSDGLLAQIPDLEGTNTICDYNPDEDGFGYLFNYLTSFEQDLKRASLFLRI</sequence>
<comment type="similarity">
    <text evidence="1 3">Belongs to the peptidase S8 family.</text>
</comment>
<organism evidence="5 6">
    <name type="scientific">Capsicum baccatum</name>
    <name type="common">Peruvian pepper</name>
    <dbReference type="NCBI Taxonomy" id="33114"/>
    <lineage>
        <taxon>Eukaryota</taxon>
        <taxon>Viridiplantae</taxon>
        <taxon>Streptophyta</taxon>
        <taxon>Embryophyta</taxon>
        <taxon>Tracheophyta</taxon>
        <taxon>Spermatophyta</taxon>
        <taxon>Magnoliopsida</taxon>
        <taxon>eudicotyledons</taxon>
        <taxon>Gunneridae</taxon>
        <taxon>Pentapetalae</taxon>
        <taxon>asterids</taxon>
        <taxon>lamiids</taxon>
        <taxon>Solanales</taxon>
        <taxon>Solanaceae</taxon>
        <taxon>Solanoideae</taxon>
        <taxon>Capsiceae</taxon>
        <taxon>Capsicum</taxon>
    </lineage>
</organism>
<dbReference type="PROSITE" id="PS51892">
    <property type="entry name" value="SUBTILASE"/>
    <property type="match status" value="1"/>
</dbReference>
<keyword evidence="6" id="KW-1185">Reference proteome</keyword>
<comment type="caution">
    <text evidence="5">The sequence shown here is derived from an EMBL/GenBank/DDBJ whole genome shotgun (WGS) entry which is preliminary data.</text>
</comment>
<dbReference type="InterPro" id="IPR045051">
    <property type="entry name" value="SBT"/>
</dbReference>
<evidence type="ECO:0000313" key="5">
    <source>
        <dbReference type="EMBL" id="PHT60506.1"/>
    </source>
</evidence>
<dbReference type="GO" id="GO:0006508">
    <property type="term" value="P:proteolysis"/>
    <property type="evidence" value="ECO:0007669"/>
    <property type="project" value="InterPro"/>
</dbReference>
<dbReference type="OrthoDB" id="4803627at2759"/>
<dbReference type="SUPFAM" id="SSF52743">
    <property type="entry name" value="Subtilisin-like"/>
    <property type="match status" value="1"/>
</dbReference>
<keyword evidence="2" id="KW-0732">Signal</keyword>
<dbReference type="EMBL" id="MLFT02000001">
    <property type="protein sequence ID" value="PHT60506.1"/>
    <property type="molecule type" value="Genomic_DNA"/>
</dbReference>
<protein>
    <recommendedName>
        <fullName evidence="4">Peptidase S8/S53 domain-containing protein</fullName>
    </recommendedName>
</protein>
<dbReference type="GO" id="GO:0004252">
    <property type="term" value="F:serine-type endopeptidase activity"/>
    <property type="evidence" value="ECO:0007669"/>
    <property type="project" value="InterPro"/>
</dbReference>
<gene>
    <name evidence="5" type="ORF">CQW23_02869</name>
</gene>
<comment type="caution">
    <text evidence="3">Lacks conserved residue(s) required for the propagation of feature annotation.</text>
</comment>
<dbReference type="PANTHER" id="PTHR10795">
    <property type="entry name" value="PROPROTEIN CONVERTASE SUBTILISIN/KEXIN"/>
    <property type="match status" value="1"/>
</dbReference>
<evidence type="ECO:0000259" key="4">
    <source>
        <dbReference type="Pfam" id="PF00082"/>
    </source>
</evidence>
<dbReference type="InterPro" id="IPR036852">
    <property type="entry name" value="Peptidase_S8/S53_dom_sf"/>
</dbReference>
<dbReference type="InterPro" id="IPR000209">
    <property type="entry name" value="Peptidase_S8/S53_dom"/>
</dbReference>